<protein>
    <submittedName>
        <fullName evidence="3">Formiminoglutamate deiminase</fullName>
    </submittedName>
</protein>
<dbReference type="PANTHER" id="PTHR43794:SF11">
    <property type="entry name" value="AMIDOHYDROLASE-RELATED DOMAIN-CONTAINING PROTEIN"/>
    <property type="match status" value="1"/>
</dbReference>
<evidence type="ECO:0000259" key="2">
    <source>
        <dbReference type="Pfam" id="PF01979"/>
    </source>
</evidence>
<dbReference type="Proteomes" id="UP000004705">
    <property type="component" value="Chromosome"/>
</dbReference>
<dbReference type="Gene3D" id="3.20.20.140">
    <property type="entry name" value="Metal-dependent hydrolases"/>
    <property type="match status" value="1"/>
</dbReference>
<dbReference type="PANTHER" id="PTHR43794">
    <property type="entry name" value="AMINOHYDROLASE SSNA-RELATED"/>
    <property type="match status" value="1"/>
</dbReference>
<sequence length="445" mass="46541">MLSYWCARAWLPDGLTDGVLVTVSDAGLIADVRQARPRPESRRLPGVVVPGFANAHSHAFHRALRGRTHGGDASGGTFWTWRETMYEVAGRLDPDSYHRLARAVYAEMVVAGVTCVGEFHYLHHGPNGRPYADPNAMGHALRQAAADAGLRLTLLDTCYLTGGIGEPLDGVQRRFGDGSVAGWGERVEKLVAEGGEGADATTRIGAAVHSVRAVPARDLPELAAALPGRPLHVHVSEQPAENTACQAAYGRSPVALLHDTGVLSPRTTAVHATHLSAEDVALLGSSGAAVCCCPSTEADLADGLGPMRELADAGCRICLGSDQHAVVDLLAEARALEHGERLRSGHRGRFTPDELLRAATVDGHAALGWPEAGRISAGAPCDLVAVRDDTVRTAGASPDQLPLVASGSDVATVVVGGRVIAEDGRHATLGDVGALLAREIGELWA</sequence>
<dbReference type="EMBL" id="CM001466">
    <property type="protein sequence ID" value="EHY91242.1"/>
    <property type="molecule type" value="Genomic_DNA"/>
</dbReference>
<dbReference type="AlphaFoldDB" id="H8G563"/>
<dbReference type="InterPro" id="IPR006680">
    <property type="entry name" value="Amidohydro-rel"/>
</dbReference>
<feature type="domain" description="Amidohydrolase-related" evidence="2">
    <location>
        <begin position="47"/>
        <end position="419"/>
    </location>
</feature>
<keyword evidence="1" id="KW-0378">Hydrolase</keyword>
<gene>
    <name evidence="3" type="ORF">SacazDRAFT_04402</name>
</gene>
<dbReference type="NCBIfam" id="TIGR02022">
    <property type="entry name" value="hutF"/>
    <property type="match status" value="1"/>
</dbReference>
<dbReference type="InterPro" id="IPR011059">
    <property type="entry name" value="Metal-dep_hydrolase_composite"/>
</dbReference>
<evidence type="ECO:0000256" key="1">
    <source>
        <dbReference type="ARBA" id="ARBA00022801"/>
    </source>
</evidence>
<dbReference type="Pfam" id="PF01979">
    <property type="entry name" value="Amidohydro_1"/>
    <property type="match status" value="1"/>
</dbReference>
<proteinExistence type="predicted"/>
<dbReference type="InterPro" id="IPR010252">
    <property type="entry name" value="HutF"/>
</dbReference>
<dbReference type="SUPFAM" id="SSF51338">
    <property type="entry name" value="Composite domain of metallo-dependent hydrolases"/>
    <property type="match status" value="1"/>
</dbReference>
<reference evidence="3 4" key="1">
    <citation type="journal article" date="2012" name="Stand. Genomic Sci.">
        <title>Genome sequence of the soil bacterium Saccharomonospora azurea type strain (NA-128(T)).</title>
        <authorList>
            <person name="Klenk H.P."/>
            <person name="Held B."/>
            <person name="Lucas S."/>
            <person name="Lapidus A."/>
            <person name="Copeland A."/>
            <person name="Hammon N."/>
            <person name="Pitluck S."/>
            <person name="Goodwin L.A."/>
            <person name="Han C."/>
            <person name="Tapia R."/>
            <person name="Brambilla E.M."/>
            <person name="Potter G."/>
            <person name="Land M."/>
            <person name="Ivanova N."/>
            <person name="Rohde M."/>
            <person name="Goker M."/>
            <person name="Detter J.C."/>
            <person name="Kyrpides N.C."/>
            <person name="Woyke T."/>
        </authorList>
    </citation>
    <scope>NUCLEOTIDE SEQUENCE [LARGE SCALE GENOMIC DNA]</scope>
    <source>
        <strain evidence="3 4">NA-128</strain>
    </source>
</reference>
<dbReference type="SUPFAM" id="SSF51556">
    <property type="entry name" value="Metallo-dependent hydrolases"/>
    <property type="match status" value="1"/>
</dbReference>
<dbReference type="Gene3D" id="2.30.40.10">
    <property type="entry name" value="Urease, subunit C, domain 1"/>
    <property type="match status" value="1"/>
</dbReference>
<dbReference type="InterPro" id="IPR032466">
    <property type="entry name" value="Metal_Hydrolase"/>
</dbReference>
<organism evidence="3 4">
    <name type="scientific">Saccharomonospora azurea NA-128</name>
    <dbReference type="NCBI Taxonomy" id="882081"/>
    <lineage>
        <taxon>Bacteria</taxon>
        <taxon>Bacillati</taxon>
        <taxon>Actinomycetota</taxon>
        <taxon>Actinomycetes</taxon>
        <taxon>Pseudonocardiales</taxon>
        <taxon>Pseudonocardiaceae</taxon>
        <taxon>Saccharomonospora</taxon>
    </lineage>
</organism>
<dbReference type="InterPro" id="IPR050287">
    <property type="entry name" value="MTA/SAH_deaminase"/>
</dbReference>
<dbReference type="NCBIfam" id="NF006681">
    <property type="entry name" value="PRK09229.1-2"/>
    <property type="match status" value="1"/>
</dbReference>
<dbReference type="HOGENOM" id="CLU_012358_3_1_11"/>
<keyword evidence="4" id="KW-1185">Reference proteome</keyword>
<name>H8G563_9PSEU</name>
<dbReference type="RefSeq" id="WP_005445131.1">
    <property type="nucleotide sequence ID" value="NZ_CM001466.1"/>
</dbReference>
<evidence type="ECO:0000313" key="4">
    <source>
        <dbReference type="Proteomes" id="UP000004705"/>
    </source>
</evidence>
<evidence type="ECO:0000313" key="3">
    <source>
        <dbReference type="EMBL" id="EHY91242.1"/>
    </source>
</evidence>
<accession>H8G563</accession>
<dbReference type="GO" id="GO:0016810">
    <property type="term" value="F:hydrolase activity, acting on carbon-nitrogen (but not peptide) bonds"/>
    <property type="evidence" value="ECO:0007669"/>
    <property type="project" value="InterPro"/>
</dbReference>
<dbReference type="OrthoDB" id="3204583at2"/>